<proteinExistence type="predicted"/>
<organism evidence="2 3">
    <name type="scientific">Candidatus Methylocalor cossyra</name>
    <dbReference type="NCBI Taxonomy" id="3108543"/>
    <lineage>
        <taxon>Bacteria</taxon>
        <taxon>Pseudomonadati</taxon>
        <taxon>Pseudomonadota</taxon>
        <taxon>Gammaproteobacteria</taxon>
        <taxon>Methylococcales</taxon>
        <taxon>Methylococcaceae</taxon>
        <taxon>Candidatus Methylocalor</taxon>
    </lineage>
</organism>
<keyword evidence="1" id="KW-0812">Transmembrane</keyword>
<name>A0ABM9NF89_9GAMM</name>
<gene>
    <name evidence="2" type="ORF">MECH1_V1_0489</name>
</gene>
<dbReference type="EMBL" id="OZ026884">
    <property type="protein sequence ID" value="CAL1239265.1"/>
    <property type="molecule type" value="Genomic_DNA"/>
</dbReference>
<keyword evidence="1" id="KW-0472">Membrane</keyword>
<dbReference type="Proteomes" id="UP001497493">
    <property type="component" value="Chromosome"/>
</dbReference>
<keyword evidence="3" id="KW-1185">Reference proteome</keyword>
<sequence>MPLRFAALTAAGLLAWREPARAARRWAMPGTLCLALSLGLWAALVQPANVAWGRVLAPGVEGEALAAYGRGEWGYVAAFTAWLAGFCLLLLAALRARCGDDPDRDLP</sequence>
<keyword evidence="1" id="KW-1133">Transmembrane helix</keyword>
<reference evidence="2 3" key="1">
    <citation type="submission" date="2024-04" db="EMBL/GenBank/DDBJ databases">
        <authorList>
            <person name="Cremers G."/>
        </authorList>
    </citation>
    <scope>NUCLEOTIDE SEQUENCE [LARGE SCALE GENOMIC DNA]</scope>
    <source>
        <strain evidence="2">MeCH1-AG</strain>
    </source>
</reference>
<evidence type="ECO:0000256" key="1">
    <source>
        <dbReference type="SAM" id="Phobius"/>
    </source>
</evidence>
<evidence type="ECO:0000313" key="2">
    <source>
        <dbReference type="EMBL" id="CAL1239265.1"/>
    </source>
</evidence>
<accession>A0ABM9NF89</accession>
<feature type="transmembrane region" description="Helical" evidence="1">
    <location>
        <begin position="73"/>
        <end position="94"/>
    </location>
</feature>
<protein>
    <submittedName>
        <fullName evidence="2">Uncharacterized protein</fullName>
    </submittedName>
</protein>
<evidence type="ECO:0000313" key="3">
    <source>
        <dbReference type="Proteomes" id="UP001497493"/>
    </source>
</evidence>
<dbReference type="RefSeq" id="WP_348758843.1">
    <property type="nucleotide sequence ID" value="NZ_OZ026884.1"/>
</dbReference>